<proteinExistence type="predicted"/>
<evidence type="ECO:0000313" key="1">
    <source>
        <dbReference type="EMBL" id="MCI29698.1"/>
    </source>
</evidence>
<dbReference type="Proteomes" id="UP000265520">
    <property type="component" value="Unassembled WGS sequence"/>
</dbReference>
<keyword evidence="2" id="KW-1185">Reference proteome</keyword>
<dbReference type="EMBL" id="LXQA010174358">
    <property type="protein sequence ID" value="MCI29698.1"/>
    <property type="molecule type" value="Genomic_DNA"/>
</dbReference>
<accession>A0A392QZG1</accession>
<evidence type="ECO:0000313" key="2">
    <source>
        <dbReference type="Proteomes" id="UP000265520"/>
    </source>
</evidence>
<feature type="non-terminal residue" evidence="1">
    <location>
        <position position="1"/>
    </location>
</feature>
<comment type="caution">
    <text evidence="1">The sequence shown here is derived from an EMBL/GenBank/DDBJ whole genome shotgun (WGS) entry which is preliminary data.</text>
</comment>
<organism evidence="1 2">
    <name type="scientific">Trifolium medium</name>
    <dbReference type="NCBI Taxonomy" id="97028"/>
    <lineage>
        <taxon>Eukaryota</taxon>
        <taxon>Viridiplantae</taxon>
        <taxon>Streptophyta</taxon>
        <taxon>Embryophyta</taxon>
        <taxon>Tracheophyta</taxon>
        <taxon>Spermatophyta</taxon>
        <taxon>Magnoliopsida</taxon>
        <taxon>eudicotyledons</taxon>
        <taxon>Gunneridae</taxon>
        <taxon>Pentapetalae</taxon>
        <taxon>rosids</taxon>
        <taxon>fabids</taxon>
        <taxon>Fabales</taxon>
        <taxon>Fabaceae</taxon>
        <taxon>Papilionoideae</taxon>
        <taxon>50 kb inversion clade</taxon>
        <taxon>NPAAA clade</taxon>
        <taxon>Hologalegina</taxon>
        <taxon>IRL clade</taxon>
        <taxon>Trifolieae</taxon>
        <taxon>Trifolium</taxon>
    </lineage>
</organism>
<name>A0A392QZG1_9FABA</name>
<reference evidence="1 2" key="1">
    <citation type="journal article" date="2018" name="Front. Plant Sci.">
        <title>Red Clover (Trifolium pratense) and Zigzag Clover (T. medium) - A Picture of Genomic Similarities and Differences.</title>
        <authorList>
            <person name="Dluhosova J."/>
            <person name="Istvanek J."/>
            <person name="Nedelnik J."/>
            <person name="Repkova J."/>
        </authorList>
    </citation>
    <scope>NUCLEOTIDE SEQUENCE [LARGE SCALE GENOMIC DNA]</scope>
    <source>
        <strain evidence="2">cv. 10/8</strain>
        <tissue evidence="1">Leaf</tissue>
    </source>
</reference>
<protein>
    <submittedName>
        <fullName evidence="1">Uncharacterized protein</fullName>
    </submittedName>
</protein>
<dbReference type="AlphaFoldDB" id="A0A392QZG1"/>
<sequence length="96" mass="11209">ISDSGFRISDSEFRSFGFWISDSGFRIQSFEVSEFQSFRVSEFRSFGRSFGVSEFRSFGVSDQTNRSEKQSDKRKLAERSNQTEGIIREVIKQKNR</sequence>